<dbReference type="OrthoDB" id="7241844at2"/>
<dbReference type="Pfam" id="PF00497">
    <property type="entry name" value="SBP_bac_3"/>
    <property type="match status" value="1"/>
</dbReference>
<evidence type="ECO:0000313" key="6">
    <source>
        <dbReference type="EMBL" id="PMR76531.1"/>
    </source>
</evidence>
<dbReference type="AlphaFoldDB" id="A0A2N7U7W8"/>
<dbReference type="InterPro" id="IPR001638">
    <property type="entry name" value="Solute-binding_3/MltF_N"/>
</dbReference>
<evidence type="ECO:0000259" key="5">
    <source>
        <dbReference type="SMART" id="SM00062"/>
    </source>
</evidence>
<dbReference type="SMART" id="SM00062">
    <property type="entry name" value="PBPb"/>
    <property type="match status" value="1"/>
</dbReference>
<sequence length="275" mass="30397">MSPYNALIGGVTATLLLGFAAQAQSDTLADIRERDVLSVGIKNDYPPYGYLDENNEIVGFEIELVRYIANELLGSPDKVELIPVVASNRIELLNSGRIDLIMATLGVTEERAQVIDFTEHYVSAAGASVLARQEARFDQWEQLEGQNVCGIQGAYYNRTLTDHYGIRLVNFTALPEAYRALQDNRCVAMVFDDMTLRQKLGEPGWEGYKIAVEPYEYLPMAGGVRKGDEAFLDAVNAAIVKAEGEDRLIDWEGEYDMPPSDHIAARAEAARAVAE</sequence>
<dbReference type="GO" id="GO:0005576">
    <property type="term" value="C:extracellular region"/>
    <property type="evidence" value="ECO:0007669"/>
    <property type="project" value="TreeGrafter"/>
</dbReference>
<evidence type="ECO:0000256" key="1">
    <source>
        <dbReference type="ARBA" id="ARBA00010333"/>
    </source>
</evidence>
<dbReference type="GO" id="GO:0030288">
    <property type="term" value="C:outer membrane-bounded periplasmic space"/>
    <property type="evidence" value="ECO:0007669"/>
    <property type="project" value="TreeGrafter"/>
</dbReference>
<comment type="similarity">
    <text evidence="1 4">Belongs to the bacterial solute-binding protein 3 family.</text>
</comment>
<dbReference type="SUPFAM" id="SSF53850">
    <property type="entry name" value="Periplasmic binding protein-like II"/>
    <property type="match status" value="1"/>
</dbReference>
<dbReference type="PROSITE" id="PS01039">
    <property type="entry name" value="SBP_BACTERIAL_3"/>
    <property type="match status" value="1"/>
</dbReference>
<dbReference type="GO" id="GO:0006865">
    <property type="term" value="P:amino acid transport"/>
    <property type="evidence" value="ECO:0007669"/>
    <property type="project" value="TreeGrafter"/>
</dbReference>
<dbReference type="PANTHER" id="PTHR30085:SF6">
    <property type="entry name" value="ABC TRANSPORTER GLUTAMINE-BINDING PROTEIN GLNH"/>
    <property type="match status" value="1"/>
</dbReference>
<evidence type="ECO:0000313" key="7">
    <source>
        <dbReference type="Proteomes" id="UP000235803"/>
    </source>
</evidence>
<evidence type="ECO:0000256" key="4">
    <source>
        <dbReference type="RuleBase" id="RU003744"/>
    </source>
</evidence>
<evidence type="ECO:0000256" key="3">
    <source>
        <dbReference type="ARBA" id="ARBA00022729"/>
    </source>
</evidence>
<dbReference type="PANTHER" id="PTHR30085">
    <property type="entry name" value="AMINO ACID ABC TRANSPORTER PERMEASE"/>
    <property type="match status" value="1"/>
</dbReference>
<keyword evidence="7" id="KW-1185">Reference proteome</keyword>
<dbReference type="InterPro" id="IPR051455">
    <property type="entry name" value="Bact_solute-bind_prot3"/>
</dbReference>
<comment type="caution">
    <text evidence="6">The sequence shown here is derived from an EMBL/GenBank/DDBJ whole genome shotgun (WGS) entry which is preliminary data.</text>
</comment>
<evidence type="ECO:0000256" key="2">
    <source>
        <dbReference type="ARBA" id="ARBA00022448"/>
    </source>
</evidence>
<dbReference type="InterPro" id="IPR018313">
    <property type="entry name" value="SBP_3_CS"/>
</dbReference>
<accession>A0A2N7U7W8</accession>
<dbReference type="Gene3D" id="3.40.190.10">
    <property type="entry name" value="Periplasmic binding protein-like II"/>
    <property type="match status" value="2"/>
</dbReference>
<dbReference type="Proteomes" id="UP000235803">
    <property type="component" value="Unassembled WGS sequence"/>
</dbReference>
<protein>
    <submittedName>
        <fullName evidence="6">ABC transporter substrate-binding protein</fullName>
    </submittedName>
</protein>
<keyword evidence="3" id="KW-0732">Signal</keyword>
<dbReference type="RefSeq" id="WP_102652435.1">
    <property type="nucleotide sequence ID" value="NZ_PNRF01000012.1"/>
</dbReference>
<dbReference type="EMBL" id="PNRF01000012">
    <property type="protein sequence ID" value="PMR76531.1"/>
    <property type="molecule type" value="Genomic_DNA"/>
</dbReference>
<feature type="domain" description="Solute-binding protein family 3/N-terminal" evidence="5">
    <location>
        <begin position="36"/>
        <end position="258"/>
    </location>
</feature>
<reference evidence="6 7" key="1">
    <citation type="submission" date="2018-01" db="EMBL/GenBank/DDBJ databases">
        <title>Halomonas endophytica sp. nov., isolated from storage liquid in the stems of Populus euphratica.</title>
        <authorList>
            <person name="Chen C."/>
        </authorList>
    </citation>
    <scope>NUCLEOTIDE SEQUENCE [LARGE SCALE GENOMIC DNA]</scope>
    <source>
        <strain evidence="6 7">MC28</strain>
    </source>
</reference>
<keyword evidence="2" id="KW-0813">Transport</keyword>
<organism evidence="6 7">
    <name type="scientific">Billgrantia endophytica</name>
    <dbReference type="NCBI Taxonomy" id="2033802"/>
    <lineage>
        <taxon>Bacteria</taxon>
        <taxon>Pseudomonadati</taxon>
        <taxon>Pseudomonadota</taxon>
        <taxon>Gammaproteobacteria</taxon>
        <taxon>Oceanospirillales</taxon>
        <taxon>Halomonadaceae</taxon>
        <taxon>Billgrantia</taxon>
    </lineage>
</organism>
<gene>
    <name evidence="6" type="ORF">C1H69_05680</name>
</gene>
<proteinExistence type="inferred from homology"/>
<name>A0A2N7U7W8_9GAMM</name>